<dbReference type="GeneID" id="77926603"/>
<reference evidence="1 2" key="1">
    <citation type="submission" date="2021-02" db="EMBL/GenBank/DDBJ databases">
        <authorList>
            <person name="Zhang R."/>
            <person name="Yu X."/>
            <person name="Xu J."/>
            <person name="Liu X."/>
        </authorList>
    </citation>
    <scope>NUCLEOTIDE SEQUENCE [LARGE SCALE GENOMIC DNA]</scope>
</reference>
<accession>A0AAE9C8B7</accession>
<organism evidence="1 2">
    <name type="scientific">Escherichia phage vB_EcoM_RZ</name>
    <dbReference type="NCBI Taxonomy" id="2893954"/>
    <lineage>
        <taxon>Viruses</taxon>
        <taxon>Duplodnaviria</taxon>
        <taxon>Heunggongvirae</taxon>
        <taxon>Uroviricota</taxon>
        <taxon>Caudoviricetes</taxon>
        <taxon>Pantevenvirales</taxon>
        <taxon>Straboviridae</taxon>
        <taxon>Tevenvirinae</taxon>
        <taxon>Gaprivervirus</taxon>
        <taxon>Gaprivervirus arezed</taxon>
    </lineage>
</organism>
<proteinExistence type="predicted"/>
<protein>
    <recommendedName>
        <fullName evidence="3">Internal head protein</fullName>
    </recommendedName>
</protein>
<keyword evidence="2" id="KW-1185">Reference proteome</keyword>
<dbReference type="RefSeq" id="YP_010651012.1">
    <property type="nucleotide sequence ID" value="NC_070780.1"/>
</dbReference>
<dbReference type="EMBL" id="MW598459">
    <property type="protein sequence ID" value="UGL59991.1"/>
    <property type="molecule type" value="Genomic_DNA"/>
</dbReference>
<name>A0AAE9C8B7_9CAUD</name>
<evidence type="ECO:0000313" key="1">
    <source>
        <dbReference type="EMBL" id="UGL59991.1"/>
    </source>
</evidence>
<evidence type="ECO:0000313" key="2">
    <source>
        <dbReference type="Proteomes" id="UP000828108"/>
    </source>
</evidence>
<dbReference type="KEGG" id="vg:77926603"/>
<sequence>MIISSTTGDYMKTYQEFITESANAKVEFAYVGSPRGSFSNEEFRRSLDNFMQLSAEVSHDGRYDIVTISGSEDLIKKWYKQKDVEMRYYRIPKK</sequence>
<dbReference type="Proteomes" id="UP000828108">
    <property type="component" value="Segment"/>
</dbReference>
<evidence type="ECO:0008006" key="3">
    <source>
        <dbReference type="Google" id="ProtNLM"/>
    </source>
</evidence>